<feature type="compositionally biased region" description="Polar residues" evidence="1">
    <location>
        <begin position="480"/>
        <end position="492"/>
    </location>
</feature>
<feature type="compositionally biased region" description="Polar residues" evidence="1">
    <location>
        <begin position="406"/>
        <end position="419"/>
    </location>
</feature>
<accession>A0A1D1ZIH3</accession>
<proteinExistence type="predicted"/>
<feature type="region of interest" description="Disordered" evidence="1">
    <location>
        <begin position="397"/>
        <end position="419"/>
    </location>
</feature>
<dbReference type="PANTHER" id="PTHR31286:SF180">
    <property type="entry name" value="OS10G0362600 PROTEIN"/>
    <property type="match status" value="1"/>
</dbReference>
<dbReference type="InterPro" id="IPR040256">
    <property type="entry name" value="At4g02000-like"/>
</dbReference>
<evidence type="ECO:0000259" key="2">
    <source>
        <dbReference type="Pfam" id="PF14111"/>
    </source>
</evidence>
<dbReference type="Pfam" id="PF14111">
    <property type="entry name" value="DUF4283"/>
    <property type="match status" value="1"/>
</dbReference>
<evidence type="ECO:0000256" key="1">
    <source>
        <dbReference type="SAM" id="MobiDB-lite"/>
    </source>
</evidence>
<dbReference type="AlphaFoldDB" id="A0A1D1ZIH3"/>
<feature type="compositionally biased region" description="Polar residues" evidence="1">
    <location>
        <begin position="1"/>
        <end position="10"/>
    </location>
</feature>
<sequence>VQNSSLSAVQKTAPGVETSRGSPSTLSPIANGRSWANVLQKSYSKGTHHDLHFVEPVWVEDRKMAKFSDGDFAESEEFLKTALVACIVGFRPAYKPLLSYIQERWAPKGDFSLHMLNNGYFLCHFSLEEDLLHVLGGFWTLKSHPFLLQRWKEGIYLEKLSLQEIPIWVEFPNLPFHMWSSALFSKIGSLIGVPLYMDGSTSRRSRISNPRICIKVKADQELPGEVLYQGPGDEVMTFKVNYPWKPQTCTLCKSFGHANASCSLSKGNDKVAGKEKVTGATKPIFKEKAYKIKTVNQQVSTSNVFQVLSGILEDDSTVAVGGGEEMANSLKAAEPVMEGVPINSPSKEGLPSISAAAGETAVVQIRNSASPPTSSFNSSPVEGSKLADLGTQASMGREANRIPRSSPDTRTNGIPSPDLNTCVNSAVMNCYDLPLENSDFQGVEEEQSDSQAGTPIFGEVDDLIHNGEDSSFLEEGEIGSLSTSSEQNSKFATGSRKVHGTLINKAAPRKSTRILNLKQDRKHSNVAKSS</sequence>
<feature type="region of interest" description="Disordered" evidence="1">
    <location>
        <begin position="1"/>
        <end position="28"/>
    </location>
</feature>
<dbReference type="EMBL" id="GDJX01001313">
    <property type="protein sequence ID" value="JAT66623.1"/>
    <property type="molecule type" value="Transcribed_RNA"/>
</dbReference>
<feature type="region of interest" description="Disordered" evidence="1">
    <location>
        <begin position="477"/>
        <end position="530"/>
    </location>
</feature>
<reference evidence="3" key="1">
    <citation type="submission" date="2015-07" db="EMBL/GenBank/DDBJ databases">
        <title>Transcriptome Assembly of Anthurium amnicola.</title>
        <authorList>
            <person name="Suzuki J."/>
        </authorList>
    </citation>
    <scope>NUCLEOTIDE SEQUENCE</scope>
</reference>
<dbReference type="PANTHER" id="PTHR31286">
    <property type="entry name" value="GLYCINE-RICH CELL WALL STRUCTURAL PROTEIN 1.8-LIKE"/>
    <property type="match status" value="1"/>
</dbReference>
<keyword evidence="3" id="KW-0689">Ribosomal protein</keyword>
<protein>
    <submittedName>
        <fullName evidence="3">50S ribosomal protein L11</fullName>
    </submittedName>
</protein>
<organism evidence="3">
    <name type="scientific">Anthurium amnicola</name>
    <dbReference type="NCBI Taxonomy" id="1678845"/>
    <lineage>
        <taxon>Eukaryota</taxon>
        <taxon>Viridiplantae</taxon>
        <taxon>Streptophyta</taxon>
        <taxon>Embryophyta</taxon>
        <taxon>Tracheophyta</taxon>
        <taxon>Spermatophyta</taxon>
        <taxon>Magnoliopsida</taxon>
        <taxon>Liliopsida</taxon>
        <taxon>Araceae</taxon>
        <taxon>Pothoideae</taxon>
        <taxon>Potheae</taxon>
        <taxon>Anthurium</taxon>
    </lineage>
</organism>
<keyword evidence="3" id="KW-0687">Ribonucleoprotein</keyword>
<dbReference type="GO" id="GO:0005840">
    <property type="term" value="C:ribosome"/>
    <property type="evidence" value="ECO:0007669"/>
    <property type="project" value="UniProtKB-KW"/>
</dbReference>
<feature type="compositionally biased region" description="Polar residues" evidence="1">
    <location>
        <begin position="19"/>
        <end position="28"/>
    </location>
</feature>
<evidence type="ECO:0000313" key="3">
    <source>
        <dbReference type="EMBL" id="JAT66623.1"/>
    </source>
</evidence>
<feature type="non-terminal residue" evidence="3">
    <location>
        <position position="1"/>
    </location>
</feature>
<name>A0A1D1ZIH3_9ARAE</name>
<gene>
    <name evidence="3" type="primary">rplK_3</name>
    <name evidence="3" type="ORF">g.96887</name>
</gene>
<dbReference type="InterPro" id="IPR025558">
    <property type="entry name" value="DUF4283"/>
</dbReference>
<feature type="domain" description="DUF4283" evidence="2">
    <location>
        <begin position="76"/>
        <end position="155"/>
    </location>
</feature>